<protein>
    <submittedName>
        <fullName evidence="7">Uncharacterized protein</fullName>
    </submittedName>
</protein>
<accession>A0A518BYW3</accession>
<dbReference type="OrthoDB" id="212262at2"/>
<evidence type="ECO:0000256" key="4">
    <source>
        <dbReference type="ARBA" id="ARBA00022989"/>
    </source>
</evidence>
<dbReference type="InterPro" id="IPR022781">
    <property type="entry name" value="Flagellar_biosynth_FliO"/>
</dbReference>
<evidence type="ECO:0000256" key="2">
    <source>
        <dbReference type="ARBA" id="ARBA00022475"/>
    </source>
</evidence>
<reference evidence="7 8" key="1">
    <citation type="submission" date="2019-02" db="EMBL/GenBank/DDBJ databases">
        <title>Deep-cultivation of Planctomycetes and their phenomic and genomic characterization uncovers novel biology.</title>
        <authorList>
            <person name="Wiegand S."/>
            <person name="Jogler M."/>
            <person name="Boedeker C."/>
            <person name="Pinto D."/>
            <person name="Vollmers J."/>
            <person name="Rivas-Marin E."/>
            <person name="Kohn T."/>
            <person name="Peeters S.H."/>
            <person name="Heuer A."/>
            <person name="Rast P."/>
            <person name="Oberbeckmann S."/>
            <person name="Bunk B."/>
            <person name="Jeske O."/>
            <person name="Meyerdierks A."/>
            <person name="Storesund J.E."/>
            <person name="Kallscheuer N."/>
            <person name="Luecker S."/>
            <person name="Lage O.M."/>
            <person name="Pohl T."/>
            <person name="Merkel B.J."/>
            <person name="Hornburger P."/>
            <person name="Mueller R.-W."/>
            <person name="Bruemmer F."/>
            <person name="Labrenz M."/>
            <person name="Spormann A.M."/>
            <person name="Op den Camp H."/>
            <person name="Overmann J."/>
            <person name="Amann R."/>
            <person name="Jetten M.S.M."/>
            <person name="Mascher T."/>
            <person name="Medema M.H."/>
            <person name="Devos D.P."/>
            <person name="Kaster A.-K."/>
            <person name="Ovreas L."/>
            <person name="Rohde M."/>
            <person name="Galperin M.Y."/>
            <person name="Jogler C."/>
        </authorList>
    </citation>
    <scope>NUCLEOTIDE SEQUENCE [LARGE SCALE GENOMIC DNA]</scope>
    <source>
        <strain evidence="7 8">Pan265</strain>
    </source>
</reference>
<dbReference type="GO" id="GO:0016020">
    <property type="term" value="C:membrane"/>
    <property type="evidence" value="ECO:0007669"/>
    <property type="project" value="InterPro"/>
</dbReference>
<evidence type="ECO:0000256" key="1">
    <source>
        <dbReference type="ARBA" id="ARBA00004236"/>
    </source>
</evidence>
<evidence type="ECO:0000256" key="5">
    <source>
        <dbReference type="ARBA" id="ARBA00023136"/>
    </source>
</evidence>
<sequence precursor="true">MRRSRGHQAFCGSARLWRALCVALLLCVGWVDRASGDRLSDLALEMTDPSRRVAAEGSSGEGVEPVVLSAATTSLASERRPLGRISGEAQPLPEASSGGSWWLLETAGALGCVIGVIFIARFAYQKFSGQSVVAGAHRGDVEVLSRTTIAPRNQIVLLRVAGRVLVCSDSAQGMCCLSEITDEQEVAGILGRSPRDAELRPSQAFSEVLTDLENEPAEEEAVEAGVDKARDDLSRLLSRVRAAKEGGWVA</sequence>
<keyword evidence="4 6" id="KW-1133">Transmembrane helix</keyword>
<evidence type="ECO:0000313" key="8">
    <source>
        <dbReference type="Proteomes" id="UP000320386"/>
    </source>
</evidence>
<comment type="subcellular location">
    <subcellularLocation>
        <location evidence="1">Cell membrane</location>
    </subcellularLocation>
</comment>
<gene>
    <name evidence="7" type="ORF">Pan265_20300</name>
</gene>
<dbReference type="Proteomes" id="UP000320386">
    <property type="component" value="Chromosome"/>
</dbReference>
<dbReference type="Pfam" id="PF04347">
    <property type="entry name" value="FliO"/>
    <property type="match status" value="1"/>
</dbReference>
<dbReference type="RefSeq" id="WP_145446343.1">
    <property type="nucleotide sequence ID" value="NZ_CP036280.1"/>
</dbReference>
<dbReference type="EMBL" id="CP036280">
    <property type="protein sequence ID" value="QDU72167.1"/>
    <property type="molecule type" value="Genomic_DNA"/>
</dbReference>
<organism evidence="7 8">
    <name type="scientific">Mucisphaera calidilacus</name>
    <dbReference type="NCBI Taxonomy" id="2527982"/>
    <lineage>
        <taxon>Bacteria</taxon>
        <taxon>Pseudomonadati</taxon>
        <taxon>Planctomycetota</taxon>
        <taxon>Phycisphaerae</taxon>
        <taxon>Phycisphaerales</taxon>
        <taxon>Phycisphaeraceae</taxon>
        <taxon>Mucisphaera</taxon>
    </lineage>
</organism>
<evidence type="ECO:0000256" key="3">
    <source>
        <dbReference type="ARBA" id="ARBA00022692"/>
    </source>
</evidence>
<proteinExistence type="predicted"/>
<dbReference type="KEGG" id="mcad:Pan265_20300"/>
<keyword evidence="8" id="KW-1185">Reference proteome</keyword>
<name>A0A518BYW3_9BACT</name>
<feature type="transmembrane region" description="Helical" evidence="6">
    <location>
        <begin position="101"/>
        <end position="124"/>
    </location>
</feature>
<evidence type="ECO:0000256" key="6">
    <source>
        <dbReference type="SAM" id="Phobius"/>
    </source>
</evidence>
<keyword evidence="3 6" id="KW-0812">Transmembrane</keyword>
<keyword evidence="2" id="KW-1003">Cell membrane</keyword>
<dbReference type="AlphaFoldDB" id="A0A518BYW3"/>
<dbReference type="GO" id="GO:0044781">
    <property type="term" value="P:bacterial-type flagellum organization"/>
    <property type="evidence" value="ECO:0007669"/>
    <property type="project" value="InterPro"/>
</dbReference>
<evidence type="ECO:0000313" key="7">
    <source>
        <dbReference type="EMBL" id="QDU72167.1"/>
    </source>
</evidence>
<keyword evidence="5 6" id="KW-0472">Membrane</keyword>